<dbReference type="Gene3D" id="2.30.30.280">
    <property type="entry name" value="Adenine nucleotide alpha hydrolases-like domains"/>
    <property type="match status" value="1"/>
</dbReference>
<dbReference type="Pfam" id="PF20259">
    <property type="entry name" value="tRNA_Me_trans_M"/>
    <property type="match status" value="1"/>
</dbReference>
<evidence type="ECO:0000256" key="4">
    <source>
        <dbReference type="ARBA" id="ARBA00022555"/>
    </source>
</evidence>
<evidence type="ECO:0000256" key="10">
    <source>
        <dbReference type="ARBA" id="ARBA00023157"/>
    </source>
</evidence>
<dbReference type="InterPro" id="IPR024567">
    <property type="entry name" value="RNase_HII/HIII_dom"/>
</dbReference>
<dbReference type="SUPFAM" id="SSF109854">
    <property type="entry name" value="DinB/YfiT-like putative metalloenzymes"/>
    <property type="match status" value="1"/>
</dbReference>
<gene>
    <name evidence="15" type="ORF">GBAR_LOCUS10395</name>
</gene>
<comment type="caution">
    <text evidence="12">Lacks conserved residue(s) required for the propagation of feature annotation.</text>
</comment>
<name>A0AA35WDZ9_GEOBA</name>
<dbReference type="Gene3D" id="2.40.30.10">
    <property type="entry name" value="Translation factors"/>
    <property type="match status" value="1"/>
</dbReference>
<keyword evidence="4" id="KW-0820">tRNA-binding</keyword>
<dbReference type="Pfam" id="PF01351">
    <property type="entry name" value="RNase_HII"/>
    <property type="match status" value="1"/>
</dbReference>
<keyword evidence="16" id="KW-1185">Reference proteome</keyword>
<keyword evidence="6" id="KW-0819">tRNA processing</keyword>
<dbReference type="NCBIfam" id="NF001138">
    <property type="entry name" value="PRK00143.1"/>
    <property type="match status" value="1"/>
</dbReference>
<evidence type="ECO:0000256" key="2">
    <source>
        <dbReference type="ARBA" id="ARBA00006191"/>
    </source>
</evidence>
<dbReference type="GO" id="GO:0005524">
    <property type="term" value="F:ATP binding"/>
    <property type="evidence" value="ECO:0007669"/>
    <property type="project" value="UniProtKB-KW"/>
</dbReference>
<dbReference type="InterPro" id="IPR022898">
    <property type="entry name" value="RNase_HII"/>
</dbReference>
<feature type="domain" description="RNase H type-2" evidence="14">
    <location>
        <begin position="429"/>
        <end position="556"/>
    </location>
</feature>
<dbReference type="AlphaFoldDB" id="A0AA35WDZ9"/>
<dbReference type="InterPro" id="IPR034660">
    <property type="entry name" value="DinB/YfiT-like"/>
</dbReference>
<comment type="similarity">
    <text evidence="2">Belongs to the MnmA/TRMU family.</text>
</comment>
<dbReference type="EC" id="3.1.26.4" evidence="13"/>
<dbReference type="CDD" id="cd07182">
    <property type="entry name" value="RNase_HII_bacteria_HII_like"/>
    <property type="match status" value="1"/>
</dbReference>
<dbReference type="EMBL" id="CASHTH010001587">
    <property type="protein sequence ID" value="CAI8017034.1"/>
    <property type="molecule type" value="Genomic_DNA"/>
</dbReference>
<keyword evidence="8" id="KW-0067">ATP-binding</keyword>
<comment type="similarity">
    <text evidence="13">Belongs to the RNase HII family.</text>
</comment>
<keyword evidence="10" id="KW-1015">Disulfide bond</keyword>
<evidence type="ECO:0000256" key="6">
    <source>
        <dbReference type="ARBA" id="ARBA00022694"/>
    </source>
</evidence>
<evidence type="ECO:0000256" key="12">
    <source>
        <dbReference type="PROSITE-ProRule" id="PRU01319"/>
    </source>
</evidence>
<evidence type="ECO:0000256" key="8">
    <source>
        <dbReference type="ARBA" id="ARBA00022840"/>
    </source>
</evidence>
<keyword evidence="13" id="KW-0540">Nuclease</keyword>
<dbReference type="Pfam" id="PF20258">
    <property type="entry name" value="tRNA_Me_trans_C"/>
    <property type="match status" value="1"/>
</dbReference>
<keyword evidence="13" id="KW-0255">Endonuclease</keyword>
<dbReference type="CDD" id="cd01998">
    <property type="entry name" value="MnmA_TRMU-like"/>
    <property type="match status" value="1"/>
</dbReference>
<evidence type="ECO:0000256" key="9">
    <source>
        <dbReference type="ARBA" id="ARBA00022884"/>
    </source>
</evidence>
<evidence type="ECO:0000313" key="16">
    <source>
        <dbReference type="Proteomes" id="UP001174909"/>
    </source>
</evidence>
<dbReference type="FunFam" id="2.40.30.10:FF:000023">
    <property type="entry name" value="tRNA-specific 2-thiouridylase MnmA"/>
    <property type="match status" value="1"/>
</dbReference>
<dbReference type="GO" id="GO:0004523">
    <property type="term" value="F:RNA-DNA hybrid ribonuclease activity"/>
    <property type="evidence" value="ECO:0007669"/>
    <property type="project" value="UniProtKB-EC"/>
</dbReference>
<dbReference type="Gene3D" id="3.30.420.10">
    <property type="entry name" value="Ribonuclease H-like superfamily/Ribonuclease H"/>
    <property type="match status" value="1"/>
</dbReference>
<dbReference type="InterPro" id="IPR036397">
    <property type="entry name" value="RNaseH_sf"/>
</dbReference>
<evidence type="ECO:0000256" key="5">
    <source>
        <dbReference type="ARBA" id="ARBA00022679"/>
    </source>
</evidence>
<reference evidence="15" key="1">
    <citation type="submission" date="2023-03" db="EMBL/GenBank/DDBJ databases">
        <authorList>
            <person name="Steffen K."/>
            <person name="Cardenas P."/>
        </authorList>
    </citation>
    <scope>NUCLEOTIDE SEQUENCE</scope>
</reference>
<dbReference type="InterPro" id="IPR023382">
    <property type="entry name" value="MnmA-like_central_sf"/>
</dbReference>
<dbReference type="GO" id="GO:0002143">
    <property type="term" value="P:tRNA wobble position uridine thiolation"/>
    <property type="evidence" value="ECO:0007669"/>
    <property type="project" value="TreeGrafter"/>
</dbReference>
<evidence type="ECO:0000256" key="3">
    <source>
        <dbReference type="ARBA" id="ARBA00022490"/>
    </source>
</evidence>
<dbReference type="Pfam" id="PF03054">
    <property type="entry name" value="tRNA_Me_trans"/>
    <property type="match status" value="2"/>
</dbReference>
<keyword evidence="5" id="KW-0808">Transferase</keyword>
<dbReference type="NCBIfam" id="TIGR00420">
    <property type="entry name" value="trmU"/>
    <property type="match status" value="1"/>
</dbReference>
<evidence type="ECO:0000313" key="15">
    <source>
        <dbReference type="EMBL" id="CAI8017034.1"/>
    </source>
</evidence>
<organism evidence="15 16">
    <name type="scientific">Geodia barretti</name>
    <name type="common">Barrett's horny sponge</name>
    <dbReference type="NCBI Taxonomy" id="519541"/>
    <lineage>
        <taxon>Eukaryota</taxon>
        <taxon>Metazoa</taxon>
        <taxon>Porifera</taxon>
        <taxon>Demospongiae</taxon>
        <taxon>Heteroscleromorpha</taxon>
        <taxon>Tetractinellida</taxon>
        <taxon>Astrophorina</taxon>
        <taxon>Geodiidae</taxon>
        <taxon>Geodia</taxon>
    </lineage>
</organism>
<dbReference type="Gene3D" id="3.40.50.620">
    <property type="entry name" value="HUPs"/>
    <property type="match status" value="1"/>
</dbReference>
<comment type="function">
    <text evidence="1">Catalyzes the 2-thiolation of uridine at the wobble position (U34) of mitochondrial tRNA(Lys), tRNA(Glu) and tRNA(Gln). Required for the formation of 5-taurinomethyl-2-thiouridine (tm5s2U) of mitochondrial tRNA(Lys), tRNA(Glu), and tRNA(Gln) at the wobble position. ATP is required to activate the C2 atom of the wobble base.</text>
</comment>
<comment type="catalytic activity">
    <reaction evidence="11">
        <text>5-taurinomethyluridine(34) in tRNA + S-sulfanyl-L-cysteinyl-[protein] + AH2 + ATP = 5-taurinomethyl-2-thiouridine(34) in tRNA + L-cysteinyl-[protein] + A + AMP + diphosphate + H(+)</text>
        <dbReference type="Rhea" id="RHEA:47040"/>
        <dbReference type="Rhea" id="RHEA-COMP:10131"/>
        <dbReference type="Rhea" id="RHEA-COMP:11726"/>
        <dbReference type="Rhea" id="RHEA-COMP:11732"/>
        <dbReference type="Rhea" id="RHEA-COMP:11733"/>
        <dbReference type="ChEBI" id="CHEBI:13193"/>
        <dbReference type="ChEBI" id="CHEBI:15378"/>
        <dbReference type="ChEBI" id="CHEBI:17499"/>
        <dbReference type="ChEBI" id="CHEBI:29950"/>
        <dbReference type="ChEBI" id="CHEBI:30616"/>
        <dbReference type="ChEBI" id="CHEBI:33019"/>
        <dbReference type="ChEBI" id="CHEBI:61963"/>
        <dbReference type="ChEBI" id="CHEBI:87171"/>
        <dbReference type="ChEBI" id="CHEBI:87172"/>
        <dbReference type="ChEBI" id="CHEBI:456215"/>
        <dbReference type="EC" id="2.8.1.14"/>
    </reaction>
</comment>
<dbReference type="GO" id="GO:0061708">
    <property type="term" value="F:tRNA-5-taurinomethyluridine 2-sulfurtransferase"/>
    <property type="evidence" value="ECO:0007669"/>
    <property type="project" value="UniProtKB-EC"/>
</dbReference>
<evidence type="ECO:0000256" key="13">
    <source>
        <dbReference type="RuleBase" id="RU003515"/>
    </source>
</evidence>
<dbReference type="InterPro" id="IPR012337">
    <property type="entry name" value="RNaseH-like_sf"/>
</dbReference>
<keyword evidence="7" id="KW-0547">Nucleotide-binding</keyword>
<dbReference type="PROSITE" id="PS51975">
    <property type="entry name" value="RNASE_H_2"/>
    <property type="match status" value="1"/>
</dbReference>
<evidence type="ECO:0000259" key="14">
    <source>
        <dbReference type="PROSITE" id="PS51975"/>
    </source>
</evidence>
<dbReference type="InterPro" id="IPR046885">
    <property type="entry name" value="MnmA-like_C"/>
</dbReference>
<dbReference type="HAMAP" id="MF_00144">
    <property type="entry name" value="tRNA_thiouridyl_MnmA"/>
    <property type="match status" value="1"/>
</dbReference>
<evidence type="ECO:0000256" key="11">
    <source>
        <dbReference type="ARBA" id="ARBA00049564"/>
    </source>
</evidence>
<dbReference type="Proteomes" id="UP001174909">
    <property type="component" value="Unassembled WGS sequence"/>
</dbReference>
<dbReference type="SUPFAM" id="SSF53098">
    <property type="entry name" value="Ribonuclease H-like"/>
    <property type="match status" value="1"/>
</dbReference>
<keyword evidence="3" id="KW-0963">Cytoplasm</keyword>
<proteinExistence type="inferred from homology"/>
<keyword evidence="13" id="KW-0378">Hydrolase</keyword>
<evidence type="ECO:0000256" key="1">
    <source>
        <dbReference type="ARBA" id="ARBA00003986"/>
    </source>
</evidence>
<comment type="catalytic activity">
    <reaction evidence="13">
        <text>Endonucleolytic cleavage to 5'-phosphomonoester.</text>
        <dbReference type="EC" id="3.1.26.4"/>
    </reaction>
</comment>
<dbReference type="SUPFAM" id="SSF52402">
    <property type="entry name" value="Adenine nucleotide alpha hydrolases-like"/>
    <property type="match status" value="1"/>
</dbReference>
<dbReference type="GO" id="GO:0000049">
    <property type="term" value="F:tRNA binding"/>
    <property type="evidence" value="ECO:0007669"/>
    <property type="project" value="UniProtKB-KW"/>
</dbReference>
<dbReference type="FunFam" id="2.30.30.280:FF:000001">
    <property type="entry name" value="tRNA-specific 2-thiouridylase MnmA"/>
    <property type="match status" value="1"/>
</dbReference>
<dbReference type="InterPro" id="IPR004506">
    <property type="entry name" value="MnmA-like"/>
</dbReference>
<dbReference type="InterPro" id="IPR046884">
    <property type="entry name" value="MnmA-like_central"/>
</dbReference>
<comment type="caution">
    <text evidence="15">The sequence shown here is derived from an EMBL/GenBank/DDBJ whole genome shotgun (WGS) entry which is preliminary data.</text>
</comment>
<comment type="function">
    <text evidence="13">Endonuclease that specifically degrades the RNA of RNA-DNA hybrids.</text>
</comment>
<dbReference type="PANTHER" id="PTHR11933:SF5">
    <property type="entry name" value="MITOCHONDRIAL TRNA-SPECIFIC 2-THIOURIDYLASE 1"/>
    <property type="match status" value="1"/>
</dbReference>
<dbReference type="PANTHER" id="PTHR11933">
    <property type="entry name" value="TRNA 5-METHYLAMINOMETHYL-2-THIOURIDYLATE -METHYLTRANSFERASE"/>
    <property type="match status" value="1"/>
</dbReference>
<sequence>MSGGVDSSVAALLLKQEGYDVVGVTMRLWSVEDEAAAPLNKRCCSVEDVQDAAVCVTPSAQRHYYINFEREFQQHVIDYFVREYDRGRTPHPCLACNDKIKFDFLLRRAMFMDADYIATGHYARIRRTVSAHTCSKAQTQRLLLPVGEYPKSDIRRIAADAGLPVADKPDSQEICFIPDGDYRKFVGERVMPKPGDLVDTEGKVLGRHPGIQFFTIGQRKGLGLQGNTGSPMYVTSIDADANRVVLGRNEDLMRRELWASRLNYISGEPPDTPIEITAKIRYKANEEPATLTPHGDWAELRFHEPQRAVTPGQAVTFYQGEEIIGGGIIELEAPIPAETELWERDGWGERLGIAENRNGYRFTAEQAANLPEFSLDDLMDYYRSVRVELFEFIDSMSEDDLANLPNPRRPEFPVGDTLKHIIVEESQHVAATSREIDAVGIVEATRVAMARAIDALPIRPQYLLLDALLLPDVGLPQRAIVKGDAKCLSIAAASIVAKVTRDAMMRDADTAYPGYGFAQHKGYATQQHRDALEQLGPCDIHRFTFAPVRRLAEADA</sequence>
<evidence type="ECO:0000256" key="7">
    <source>
        <dbReference type="ARBA" id="ARBA00022741"/>
    </source>
</evidence>
<dbReference type="InterPro" id="IPR014729">
    <property type="entry name" value="Rossmann-like_a/b/a_fold"/>
</dbReference>
<accession>A0AA35WDZ9</accession>
<protein>
    <recommendedName>
        <fullName evidence="13">Ribonuclease</fullName>
        <ecNumber evidence="13">3.1.26.4</ecNumber>
    </recommendedName>
</protein>
<keyword evidence="9" id="KW-0694">RNA-binding</keyword>